<reference evidence="2" key="1">
    <citation type="submission" date="2022-11" db="UniProtKB">
        <authorList>
            <consortium name="WormBaseParasite"/>
        </authorList>
    </citation>
    <scope>IDENTIFICATION</scope>
</reference>
<dbReference type="WBParaSite" id="PgR001X_g047_t04">
    <property type="protein sequence ID" value="PgR001X_g047_t04"/>
    <property type="gene ID" value="PgR001X_g047"/>
</dbReference>
<name>A0A915A4F9_PARUN</name>
<proteinExistence type="predicted"/>
<evidence type="ECO:0000313" key="1">
    <source>
        <dbReference type="Proteomes" id="UP000887569"/>
    </source>
</evidence>
<organism evidence="1 2">
    <name type="scientific">Parascaris univalens</name>
    <name type="common">Nematode worm</name>
    <dbReference type="NCBI Taxonomy" id="6257"/>
    <lineage>
        <taxon>Eukaryota</taxon>
        <taxon>Metazoa</taxon>
        <taxon>Ecdysozoa</taxon>
        <taxon>Nematoda</taxon>
        <taxon>Chromadorea</taxon>
        <taxon>Rhabditida</taxon>
        <taxon>Spirurina</taxon>
        <taxon>Ascaridomorpha</taxon>
        <taxon>Ascaridoidea</taxon>
        <taxon>Ascarididae</taxon>
        <taxon>Parascaris</taxon>
    </lineage>
</organism>
<dbReference type="Proteomes" id="UP000887569">
    <property type="component" value="Unplaced"/>
</dbReference>
<accession>A0A915A4F9</accession>
<keyword evidence="1" id="KW-1185">Reference proteome</keyword>
<protein>
    <submittedName>
        <fullName evidence="2">Protein kinase domain-containing protein</fullName>
    </submittedName>
</protein>
<sequence length="151" mass="17115">MRKIIRYEIVSEYALSRTTIRAHRMKHTITDKCIHATSFTTDICATDKGTRVLAYFDRALFHSNIMLKYVIPLRYQAIFSAMSAVGNGNTASAALNSAHQAQYCGPYKLEKTLGKGQTGTPYRNLVSFFLKSHKSLSHPLKPTFISRYFDL</sequence>
<evidence type="ECO:0000313" key="2">
    <source>
        <dbReference type="WBParaSite" id="PgR001X_g047_t04"/>
    </source>
</evidence>
<dbReference type="AlphaFoldDB" id="A0A915A4F9"/>